<dbReference type="AlphaFoldDB" id="B2BM71"/>
<proteinExistence type="predicted"/>
<organism evidence="1">
    <name type="scientific">Micromonospora chersina</name>
    <dbReference type="NCBI Taxonomy" id="47854"/>
    <lineage>
        <taxon>Bacteria</taxon>
        <taxon>Bacillati</taxon>
        <taxon>Actinomycetota</taxon>
        <taxon>Actinomycetes</taxon>
        <taxon>Micromonosporales</taxon>
        <taxon>Micromonosporaceae</taxon>
        <taxon>Micromonospora</taxon>
    </lineage>
</organism>
<dbReference type="EMBL" id="EF552206">
    <property type="protein sequence ID" value="ACB47086.1"/>
    <property type="molecule type" value="Genomic_DNA"/>
</dbReference>
<protein>
    <submittedName>
        <fullName evidence="1">Uncharacterized protein</fullName>
    </submittedName>
</protein>
<accession>B2BM71</accession>
<sequence>MPRRVVACAVMKLAPVRVSTRTPSVARRWRLLGAATLAVALCAGYPSVTMGHRLDHGSSWWHGADAETLTEGPRTEIRFAFSPRGQITFGASIRNPGPWPVTITGVAVNDGPADQHVFKVVRLAVNHTAEANAMFDPDAATPFRSMRVGAGTELPVFVTITIPDVEMAPGSGLFFDNLAVAYTVLGLPRHQRVPMGFRLSVLSPDGYVPDDARNQPRD</sequence>
<reference evidence="1" key="2">
    <citation type="journal article" date="2008" name="FEMS Microbiol. Lett.">
        <title>The biosynthetic genes encoding for the production of the dynemicin enediyne core in Micromonospora chersina ATCC53710.</title>
        <authorList>
            <person name="Gao Q."/>
            <person name="Thorson J.S."/>
        </authorList>
    </citation>
    <scope>NUCLEOTIDE SEQUENCE</scope>
    <source>
        <strain evidence="1">M956-1</strain>
    </source>
</reference>
<reference evidence="1" key="1">
    <citation type="submission" date="2007-04" db="EMBL/GenBank/DDBJ databases">
        <authorList>
            <person name="Gao Q.-J."/>
            <person name="Thorson J.S."/>
        </authorList>
    </citation>
    <scope>NUCLEOTIDE SEQUENCE</scope>
    <source>
        <strain evidence="1">M956-1</strain>
    </source>
</reference>
<name>B2BM71_9ACTN</name>
<evidence type="ECO:0000313" key="1">
    <source>
        <dbReference type="EMBL" id="ACB47086.1"/>
    </source>
</evidence>